<feature type="region of interest" description="Disordered" evidence="7">
    <location>
        <begin position="395"/>
        <end position="430"/>
    </location>
</feature>
<dbReference type="InterPro" id="IPR009057">
    <property type="entry name" value="Homeodomain-like_sf"/>
</dbReference>
<dbReference type="GO" id="GO:0000981">
    <property type="term" value="F:DNA-binding transcription factor activity, RNA polymerase II-specific"/>
    <property type="evidence" value="ECO:0007669"/>
    <property type="project" value="InterPro"/>
</dbReference>
<evidence type="ECO:0000256" key="7">
    <source>
        <dbReference type="SAM" id="MobiDB-lite"/>
    </source>
</evidence>
<comment type="caution">
    <text evidence="9">The sequence shown here is derived from an EMBL/GenBank/DDBJ whole genome shotgun (WGS) entry which is preliminary data.</text>
</comment>
<evidence type="ECO:0000256" key="3">
    <source>
        <dbReference type="ARBA" id="ARBA00023155"/>
    </source>
</evidence>
<dbReference type="InterPro" id="IPR001356">
    <property type="entry name" value="HD"/>
</dbReference>
<dbReference type="CDD" id="cd00086">
    <property type="entry name" value="homeodomain"/>
    <property type="match status" value="1"/>
</dbReference>
<feature type="region of interest" description="Disordered" evidence="7">
    <location>
        <begin position="506"/>
        <end position="527"/>
    </location>
</feature>
<dbReference type="FunFam" id="1.10.10.60:FF:000679">
    <property type="entry name" value="Homeobox protein aristaless"/>
    <property type="match status" value="1"/>
</dbReference>
<dbReference type="GO" id="GO:0005634">
    <property type="term" value="C:nucleus"/>
    <property type="evidence" value="ECO:0007669"/>
    <property type="project" value="UniProtKB-SubCell"/>
</dbReference>
<feature type="domain" description="Homeobox" evidence="8">
    <location>
        <begin position="111"/>
        <end position="171"/>
    </location>
</feature>
<dbReference type="Pfam" id="PF00046">
    <property type="entry name" value="Homeodomain"/>
    <property type="match status" value="1"/>
</dbReference>
<reference evidence="9 10" key="1">
    <citation type="journal article" date="2019" name="Gigascience">
        <title>Whole-genome sequence of the oriental lung fluke Paragonimus westermani.</title>
        <authorList>
            <person name="Oey H."/>
            <person name="Zakrzewski M."/>
            <person name="Narain K."/>
            <person name="Devi K.R."/>
            <person name="Agatsuma T."/>
            <person name="Nawaratna S."/>
            <person name="Gobert G.N."/>
            <person name="Jones M.K."/>
            <person name="Ragan M.A."/>
            <person name="McManus D.P."/>
            <person name="Krause L."/>
        </authorList>
    </citation>
    <scope>NUCLEOTIDE SEQUENCE [LARGE SCALE GENOMIC DNA]</scope>
    <source>
        <strain evidence="9 10">IND2009</strain>
    </source>
</reference>
<evidence type="ECO:0000256" key="5">
    <source>
        <dbReference type="PROSITE-ProRule" id="PRU00108"/>
    </source>
</evidence>
<evidence type="ECO:0000256" key="6">
    <source>
        <dbReference type="RuleBase" id="RU000682"/>
    </source>
</evidence>
<keyword evidence="2 5" id="KW-0238">DNA-binding</keyword>
<feature type="region of interest" description="Disordered" evidence="7">
    <location>
        <begin position="92"/>
        <end position="117"/>
    </location>
</feature>
<accession>A0A5J4NY57</accession>
<dbReference type="PROSITE" id="PS00027">
    <property type="entry name" value="HOMEOBOX_1"/>
    <property type="match status" value="1"/>
</dbReference>
<protein>
    <recommendedName>
        <fullName evidence="8">Homeobox domain-containing protein</fullName>
    </recommendedName>
</protein>
<keyword evidence="3 5" id="KW-0371">Homeobox</keyword>
<organism evidence="9 10">
    <name type="scientific">Paragonimus westermani</name>
    <dbReference type="NCBI Taxonomy" id="34504"/>
    <lineage>
        <taxon>Eukaryota</taxon>
        <taxon>Metazoa</taxon>
        <taxon>Spiralia</taxon>
        <taxon>Lophotrochozoa</taxon>
        <taxon>Platyhelminthes</taxon>
        <taxon>Trematoda</taxon>
        <taxon>Digenea</taxon>
        <taxon>Plagiorchiida</taxon>
        <taxon>Troglotremata</taxon>
        <taxon>Troglotrematidae</taxon>
        <taxon>Paragonimus</taxon>
    </lineage>
</organism>
<comment type="subcellular location">
    <subcellularLocation>
        <location evidence="1 5 6">Nucleus</location>
    </subcellularLocation>
</comment>
<keyword evidence="10" id="KW-1185">Reference proteome</keyword>
<evidence type="ECO:0000313" key="10">
    <source>
        <dbReference type="Proteomes" id="UP000324629"/>
    </source>
</evidence>
<dbReference type="Proteomes" id="UP000324629">
    <property type="component" value="Unassembled WGS sequence"/>
</dbReference>
<feature type="compositionally biased region" description="Polar residues" evidence="7">
    <location>
        <begin position="414"/>
        <end position="424"/>
    </location>
</feature>
<evidence type="ECO:0000313" key="9">
    <source>
        <dbReference type="EMBL" id="KAA3680565.1"/>
    </source>
</evidence>
<dbReference type="EMBL" id="QNGE01000409">
    <property type="protein sequence ID" value="KAA3680565.1"/>
    <property type="molecule type" value="Genomic_DNA"/>
</dbReference>
<sequence>MSLPFCNRAVYAATIRSAVPLQAHFSLDPIEQNMFSTLINATKHNLTCGIGRVAPRRLVDDGGLREVVTRTESSGMSSSQPITIFANSAKNETSVDYPPSVSSPTSAENKSKKARHRTTFSAQQLSILESAFDSCPYPDAVTREDIASRLALSESRVQVWFQNRRAKWRKQESGYASTGHGMGTSIMNTNVVTHGSYASGSVESADEEFSRVDMSNTRKRSSDVTHSESGSGYSVGEPPIKTTVLDTFYQGMTSPNTTVTSSSSIVSTTVDTITNGEPRNAPKFTPSSRQPSPLSLVMSKLPCSEDPPLSRSVSPKYSSHPVSSRVSPEPVDQLRPRFSSFDRNIKAKYSQNCSSPLDDGKPHTETFEYTETGRAQDLPFSVSALTRTSGEVDRIGCNTLSSSQSSGQNSANSTPSGEHNSLRASSPGKFTFVPPSKKLLPLTPNATFQLVNEDDPKSVRKFLNFFANLQNKLHQTCSSLDRDSDMPSNEGSMIHGEVLRKPQAYSTNRTSASGLDSSFSGLGSTSSPLPPGLEDMSKLFEARLLSELRFLK</sequence>
<dbReference type="SUPFAM" id="SSF46689">
    <property type="entry name" value="Homeodomain-like"/>
    <property type="match status" value="1"/>
</dbReference>
<feature type="compositionally biased region" description="Polar residues" evidence="7">
    <location>
        <begin position="311"/>
        <end position="326"/>
    </location>
</feature>
<feature type="DNA-binding region" description="Homeobox" evidence="5">
    <location>
        <begin position="113"/>
        <end position="172"/>
    </location>
</feature>
<evidence type="ECO:0000259" key="8">
    <source>
        <dbReference type="PROSITE" id="PS50071"/>
    </source>
</evidence>
<feature type="compositionally biased region" description="Polar residues" evidence="7">
    <location>
        <begin position="92"/>
        <end position="108"/>
    </location>
</feature>
<dbReference type="SMART" id="SM00389">
    <property type="entry name" value="HOX"/>
    <property type="match status" value="1"/>
</dbReference>
<evidence type="ECO:0000256" key="4">
    <source>
        <dbReference type="ARBA" id="ARBA00023242"/>
    </source>
</evidence>
<dbReference type="InterPro" id="IPR017970">
    <property type="entry name" value="Homeobox_CS"/>
</dbReference>
<feature type="compositionally biased region" description="Low complexity" evidence="7">
    <location>
        <begin position="511"/>
        <end position="527"/>
    </location>
</feature>
<gene>
    <name evidence="9" type="ORF">DEA37_0004394</name>
</gene>
<dbReference type="AlphaFoldDB" id="A0A5J4NY57"/>
<dbReference type="PROSITE" id="PS50071">
    <property type="entry name" value="HOMEOBOX_2"/>
    <property type="match status" value="1"/>
</dbReference>
<dbReference type="PANTHER" id="PTHR24329">
    <property type="entry name" value="HOMEOBOX PROTEIN ARISTALESS"/>
    <property type="match status" value="1"/>
</dbReference>
<dbReference type="Gene3D" id="1.10.10.60">
    <property type="entry name" value="Homeodomain-like"/>
    <property type="match status" value="1"/>
</dbReference>
<feature type="compositionally biased region" description="Low complexity" evidence="7">
    <location>
        <begin position="401"/>
        <end position="413"/>
    </location>
</feature>
<dbReference type="GO" id="GO:0000977">
    <property type="term" value="F:RNA polymerase II transcription regulatory region sequence-specific DNA binding"/>
    <property type="evidence" value="ECO:0007669"/>
    <property type="project" value="TreeGrafter"/>
</dbReference>
<keyword evidence="4 5" id="KW-0539">Nucleus</keyword>
<feature type="region of interest" description="Disordered" evidence="7">
    <location>
        <begin position="201"/>
        <end position="237"/>
    </location>
</feature>
<feature type="region of interest" description="Disordered" evidence="7">
    <location>
        <begin position="272"/>
        <end position="335"/>
    </location>
</feature>
<dbReference type="PANTHER" id="PTHR24329:SF543">
    <property type="entry name" value="FI01017P-RELATED"/>
    <property type="match status" value="1"/>
</dbReference>
<evidence type="ECO:0000256" key="1">
    <source>
        <dbReference type="ARBA" id="ARBA00004123"/>
    </source>
</evidence>
<dbReference type="InterPro" id="IPR050649">
    <property type="entry name" value="Paired_Homeobox_TFs"/>
</dbReference>
<proteinExistence type="predicted"/>
<evidence type="ECO:0000256" key="2">
    <source>
        <dbReference type="ARBA" id="ARBA00023125"/>
    </source>
</evidence>
<name>A0A5J4NY57_9TREM</name>